<evidence type="ECO:0000256" key="2">
    <source>
        <dbReference type="ARBA" id="ARBA00022692"/>
    </source>
</evidence>
<organism evidence="6 7">
    <name type="scientific">Sinosporangium album</name>
    <dbReference type="NCBI Taxonomy" id="504805"/>
    <lineage>
        <taxon>Bacteria</taxon>
        <taxon>Bacillati</taxon>
        <taxon>Actinomycetota</taxon>
        <taxon>Actinomycetes</taxon>
        <taxon>Streptosporangiales</taxon>
        <taxon>Streptosporangiaceae</taxon>
        <taxon>Sinosporangium</taxon>
    </lineage>
</organism>
<dbReference type="Pfam" id="PF13564">
    <property type="entry name" value="DoxX_2"/>
    <property type="match status" value="1"/>
</dbReference>
<evidence type="ECO:0000256" key="3">
    <source>
        <dbReference type="ARBA" id="ARBA00022989"/>
    </source>
</evidence>
<keyword evidence="3 5" id="KW-1133">Transmembrane helix</keyword>
<keyword evidence="4 5" id="KW-0472">Membrane</keyword>
<protein>
    <submittedName>
        <fullName evidence="6">DoxX-like family protein</fullName>
    </submittedName>
</protein>
<dbReference type="AlphaFoldDB" id="A0A1G7XWB9"/>
<name>A0A1G7XWB9_9ACTN</name>
<dbReference type="InterPro" id="IPR032808">
    <property type="entry name" value="DoxX"/>
</dbReference>
<evidence type="ECO:0000313" key="6">
    <source>
        <dbReference type="EMBL" id="SDG88441.1"/>
    </source>
</evidence>
<comment type="subcellular location">
    <subcellularLocation>
        <location evidence="1">Membrane</location>
        <topology evidence="1">Multi-pass membrane protein</topology>
    </subcellularLocation>
</comment>
<keyword evidence="2 5" id="KW-0812">Transmembrane</keyword>
<accession>A0A1G7XWB9</accession>
<feature type="transmembrane region" description="Helical" evidence="5">
    <location>
        <begin position="99"/>
        <end position="116"/>
    </location>
</feature>
<sequence>MFIAFVIVAVITAILFVLAGLPKLLAQPAMVTELGRLGVAPGFMRIVGLLEVLGGLGVLAGIWIGILGILAPAGLILVMLGAIGTHVRAGDTANQTLRPLPLLILAIAALVLRVLAF</sequence>
<proteinExistence type="predicted"/>
<evidence type="ECO:0000256" key="4">
    <source>
        <dbReference type="ARBA" id="ARBA00023136"/>
    </source>
</evidence>
<reference evidence="6 7" key="1">
    <citation type="submission" date="2016-10" db="EMBL/GenBank/DDBJ databases">
        <authorList>
            <person name="de Groot N.N."/>
        </authorList>
    </citation>
    <scope>NUCLEOTIDE SEQUENCE [LARGE SCALE GENOMIC DNA]</scope>
    <source>
        <strain evidence="6 7">CPCC 201354</strain>
    </source>
</reference>
<dbReference type="RefSeq" id="WP_093170356.1">
    <property type="nucleotide sequence ID" value="NZ_FNCN01000009.1"/>
</dbReference>
<feature type="transmembrane region" description="Helical" evidence="5">
    <location>
        <begin position="69"/>
        <end position="87"/>
    </location>
</feature>
<evidence type="ECO:0000313" key="7">
    <source>
        <dbReference type="Proteomes" id="UP000198923"/>
    </source>
</evidence>
<dbReference type="GO" id="GO:0016020">
    <property type="term" value="C:membrane"/>
    <property type="evidence" value="ECO:0007669"/>
    <property type="project" value="UniProtKB-SubCell"/>
</dbReference>
<keyword evidence="7" id="KW-1185">Reference proteome</keyword>
<gene>
    <name evidence="6" type="ORF">SAMN05421505_1096</name>
</gene>
<dbReference type="EMBL" id="FNCN01000009">
    <property type="protein sequence ID" value="SDG88441.1"/>
    <property type="molecule type" value="Genomic_DNA"/>
</dbReference>
<dbReference type="STRING" id="504805.SAMN05421505_1096"/>
<dbReference type="Proteomes" id="UP000198923">
    <property type="component" value="Unassembled WGS sequence"/>
</dbReference>
<evidence type="ECO:0000256" key="1">
    <source>
        <dbReference type="ARBA" id="ARBA00004141"/>
    </source>
</evidence>
<evidence type="ECO:0000256" key="5">
    <source>
        <dbReference type="SAM" id="Phobius"/>
    </source>
</evidence>